<evidence type="ECO:0000256" key="1">
    <source>
        <dbReference type="ARBA" id="ARBA00004141"/>
    </source>
</evidence>
<dbReference type="Gene3D" id="1.20.1250.20">
    <property type="entry name" value="MFS general substrate transporter like domains"/>
    <property type="match status" value="1"/>
</dbReference>
<feature type="transmembrane region" description="Helical" evidence="6">
    <location>
        <begin position="363"/>
        <end position="383"/>
    </location>
</feature>
<keyword evidence="5 6" id="KW-0472">Membrane</keyword>
<feature type="transmembrane region" description="Helical" evidence="6">
    <location>
        <begin position="227"/>
        <end position="252"/>
    </location>
</feature>
<proteinExistence type="inferred from homology"/>
<dbReference type="PANTHER" id="PTHR23294">
    <property type="entry name" value="ET TRANSLATION PRODUCT-RELATED"/>
    <property type="match status" value="1"/>
</dbReference>
<feature type="non-terminal residue" evidence="7">
    <location>
        <position position="395"/>
    </location>
</feature>
<keyword evidence="4 6" id="KW-1133">Transmembrane helix</keyword>
<dbReference type="SUPFAM" id="SSF103473">
    <property type="entry name" value="MFS general substrate transporter"/>
    <property type="match status" value="1"/>
</dbReference>
<keyword evidence="3 6" id="KW-0812">Transmembrane</keyword>
<feature type="transmembrane region" description="Helical" evidence="6">
    <location>
        <begin position="140"/>
        <end position="158"/>
    </location>
</feature>
<comment type="similarity">
    <text evidence="2">Belongs to the unc-93 family.</text>
</comment>
<dbReference type="PANTHER" id="PTHR23294:SF18">
    <property type="entry name" value="UNC93-LIKE PROTEIN MFSD11"/>
    <property type="match status" value="1"/>
</dbReference>
<feature type="transmembrane region" description="Helical" evidence="6">
    <location>
        <begin position="97"/>
        <end position="120"/>
    </location>
</feature>
<dbReference type="InterPro" id="IPR051617">
    <property type="entry name" value="UNC-93-like_regulator"/>
</dbReference>
<evidence type="ECO:0000313" key="8">
    <source>
        <dbReference type="Proteomes" id="UP001432322"/>
    </source>
</evidence>
<dbReference type="InterPro" id="IPR010291">
    <property type="entry name" value="Ion_channel_UNC-93"/>
</dbReference>
<name>A0AAV5VZX0_9BILA</name>
<feature type="non-terminal residue" evidence="7">
    <location>
        <position position="1"/>
    </location>
</feature>
<feature type="transmembrane region" description="Helical" evidence="6">
    <location>
        <begin position="303"/>
        <end position="319"/>
    </location>
</feature>
<comment type="caution">
    <text evidence="7">The sequence shown here is derived from an EMBL/GenBank/DDBJ whole genome shotgun (WGS) entry which is preliminary data.</text>
</comment>
<feature type="transmembrane region" description="Helical" evidence="6">
    <location>
        <begin position="36"/>
        <end position="52"/>
    </location>
</feature>
<comment type="subcellular location">
    <subcellularLocation>
        <location evidence="1">Membrane</location>
        <topology evidence="1">Multi-pass membrane protein</topology>
    </subcellularLocation>
</comment>
<feature type="transmembrane region" description="Helical" evidence="6">
    <location>
        <begin position="264"/>
        <end position="283"/>
    </location>
</feature>
<protein>
    <recommendedName>
        <fullName evidence="9">Membrane transporter</fullName>
    </recommendedName>
</protein>
<dbReference type="Pfam" id="PF05978">
    <property type="entry name" value="UNC-93"/>
    <property type="match status" value="1"/>
</dbReference>
<evidence type="ECO:0000256" key="5">
    <source>
        <dbReference type="ARBA" id="ARBA00023136"/>
    </source>
</evidence>
<reference evidence="7" key="1">
    <citation type="submission" date="2023-10" db="EMBL/GenBank/DDBJ databases">
        <title>Genome assembly of Pristionchus species.</title>
        <authorList>
            <person name="Yoshida K."/>
            <person name="Sommer R.J."/>
        </authorList>
    </citation>
    <scope>NUCLEOTIDE SEQUENCE</scope>
    <source>
        <strain evidence="7">RS5133</strain>
    </source>
</reference>
<evidence type="ECO:0008006" key="9">
    <source>
        <dbReference type="Google" id="ProtNLM"/>
    </source>
</evidence>
<evidence type="ECO:0000256" key="2">
    <source>
        <dbReference type="ARBA" id="ARBA00009172"/>
    </source>
</evidence>
<accession>A0AAV5VZX0</accession>
<organism evidence="7 8">
    <name type="scientific">Pristionchus fissidentatus</name>
    <dbReference type="NCBI Taxonomy" id="1538716"/>
    <lineage>
        <taxon>Eukaryota</taxon>
        <taxon>Metazoa</taxon>
        <taxon>Ecdysozoa</taxon>
        <taxon>Nematoda</taxon>
        <taxon>Chromadorea</taxon>
        <taxon>Rhabditida</taxon>
        <taxon>Rhabditina</taxon>
        <taxon>Diplogasteromorpha</taxon>
        <taxon>Diplogasteroidea</taxon>
        <taxon>Neodiplogasteridae</taxon>
        <taxon>Pristionchus</taxon>
    </lineage>
</organism>
<dbReference type="AlphaFoldDB" id="A0AAV5VZX0"/>
<keyword evidence="8" id="KW-1185">Reference proteome</keyword>
<feature type="transmembrane region" description="Helical" evidence="6">
    <location>
        <begin position="193"/>
        <end position="215"/>
    </location>
</feature>
<dbReference type="InterPro" id="IPR036259">
    <property type="entry name" value="MFS_trans_sf"/>
</dbReference>
<evidence type="ECO:0000256" key="3">
    <source>
        <dbReference type="ARBA" id="ARBA00022692"/>
    </source>
</evidence>
<dbReference type="Proteomes" id="UP001432322">
    <property type="component" value="Unassembled WGS sequence"/>
</dbReference>
<evidence type="ECO:0000313" key="7">
    <source>
        <dbReference type="EMBL" id="GMT23969.1"/>
    </source>
</evidence>
<gene>
    <name evidence="7" type="ORF">PFISCL1PPCAC_15266</name>
</gene>
<evidence type="ECO:0000256" key="4">
    <source>
        <dbReference type="ARBA" id="ARBA00022989"/>
    </source>
</evidence>
<feature type="transmembrane region" description="Helical" evidence="6">
    <location>
        <begin position="6"/>
        <end position="29"/>
    </location>
</feature>
<dbReference type="GO" id="GO:0016020">
    <property type="term" value="C:membrane"/>
    <property type="evidence" value="ECO:0007669"/>
    <property type="project" value="UniProtKB-SubCell"/>
</dbReference>
<feature type="transmembrane region" description="Helical" evidence="6">
    <location>
        <begin position="58"/>
        <end position="76"/>
    </location>
</feature>
<sequence length="395" mass="44760">RIQPHDGYYGLAVVNIFTMISTVITPCLINWMRSKWISFIGILLATLYSISFQVIDRWIFFVACAVFGIGLSMYNVGFEGFLLEISTIKTLDRNHSISGTIACVAVFLSGIIYILITILFNEEGVDTDYRSYSELEIKHFYEIFTLICGFSMCVFAFLPNKEIAGNIASLDESRKTFIGQIGAMAKILVNIKILKLVPFFLYISLFDTLWVTVIPTTLHYTNALSDYIYLTAYFSMSFAMGSFSMSFLTLKFSERFEDFAMRPLMIFTAIVQLIIYILIVLMIPKNSSVEPNSDPSLLIQPSLFPLLGLAALFGVAETANNTTRTMLCARLIPNKKHQVFGAARFYSSLAASFIFFASPHINIYIYSVILLFFLILAMISFLYTSVRVKKYERTI</sequence>
<dbReference type="EMBL" id="BTSY01000004">
    <property type="protein sequence ID" value="GMT23969.1"/>
    <property type="molecule type" value="Genomic_DNA"/>
</dbReference>
<feature type="transmembrane region" description="Helical" evidence="6">
    <location>
        <begin position="339"/>
        <end position="357"/>
    </location>
</feature>
<evidence type="ECO:0000256" key="6">
    <source>
        <dbReference type="SAM" id="Phobius"/>
    </source>
</evidence>